<dbReference type="CDD" id="cd00570">
    <property type="entry name" value="GST_N_family"/>
    <property type="match status" value="1"/>
</dbReference>
<dbReference type="OrthoDB" id="9782992at2"/>
<dbReference type="InterPro" id="IPR004045">
    <property type="entry name" value="Glutathione_S-Trfase_N"/>
</dbReference>
<feature type="domain" description="GST C-terminal" evidence="2">
    <location>
        <begin position="82"/>
        <end position="207"/>
    </location>
</feature>
<dbReference type="STRING" id="460265.Mnod_5366"/>
<dbReference type="GO" id="GO:0006559">
    <property type="term" value="P:L-phenylalanine catabolic process"/>
    <property type="evidence" value="ECO:0007669"/>
    <property type="project" value="TreeGrafter"/>
</dbReference>
<dbReference type="PROSITE" id="PS50404">
    <property type="entry name" value="GST_NTER"/>
    <property type="match status" value="1"/>
</dbReference>
<dbReference type="InterPro" id="IPR004046">
    <property type="entry name" value="GST_C"/>
</dbReference>
<protein>
    <submittedName>
        <fullName evidence="3">Glutathione S-transferase domain protein</fullName>
    </submittedName>
</protein>
<dbReference type="PANTHER" id="PTHR42673">
    <property type="entry name" value="MALEYLACETOACETATE ISOMERASE"/>
    <property type="match status" value="1"/>
</dbReference>
<dbReference type="EMBL" id="CP001349">
    <property type="protein sequence ID" value="ACL60211.1"/>
    <property type="molecule type" value="Genomic_DNA"/>
</dbReference>
<dbReference type="Pfam" id="PF14497">
    <property type="entry name" value="GST_C_3"/>
    <property type="match status" value="1"/>
</dbReference>
<evidence type="ECO:0000313" key="4">
    <source>
        <dbReference type="Proteomes" id="UP000008207"/>
    </source>
</evidence>
<dbReference type="Gene3D" id="3.40.30.10">
    <property type="entry name" value="Glutaredoxin"/>
    <property type="match status" value="1"/>
</dbReference>
<dbReference type="eggNOG" id="COG0625">
    <property type="taxonomic scope" value="Bacteria"/>
</dbReference>
<dbReference type="AlphaFoldDB" id="B8IML8"/>
<proteinExistence type="predicted"/>
<dbReference type="SFLD" id="SFLDG00358">
    <property type="entry name" value="Main_(cytGST)"/>
    <property type="match status" value="1"/>
</dbReference>
<dbReference type="GO" id="GO:0006749">
    <property type="term" value="P:glutathione metabolic process"/>
    <property type="evidence" value="ECO:0007669"/>
    <property type="project" value="TreeGrafter"/>
</dbReference>
<accession>B8IML8</accession>
<dbReference type="GO" id="GO:0016034">
    <property type="term" value="F:maleylacetoacetate isomerase activity"/>
    <property type="evidence" value="ECO:0007669"/>
    <property type="project" value="TreeGrafter"/>
</dbReference>
<reference evidence="3 4" key="1">
    <citation type="submission" date="2009-01" db="EMBL/GenBank/DDBJ databases">
        <title>Complete sequence of chromosome of Methylobacterium nodulans ORS 2060.</title>
        <authorList>
            <consortium name="US DOE Joint Genome Institute"/>
            <person name="Lucas S."/>
            <person name="Copeland A."/>
            <person name="Lapidus A."/>
            <person name="Glavina del Rio T."/>
            <person name="Dalin E."/>
            <person name="Tice H."/>
            <person name="Bruce D."/>
            <person name="Goodwin L."/>
            <person name="Pitluck S."/>
            <person name="Sims D."/>
            <person name="Brettin T."/>
            <person name="Detter J.C."/>
            <person name="Han C."/>
            <person name="Larimer F."/>
            <person name="Land M."/>
            <person name="Hauser L."/>
            <person name="Kyrpides N."/>
            <person name="Ivanova N."/>
            <person name="Marx C.J."/>
            <person name="Richardson P."/>
        </authorList>
    </citation>
    <scope>NUCLEOTIDE SEQUENCE [LARGE SCALE GENOMIC DNA]</scope>
    <source>
        <strain evidence="4">LMG 21967 / CNCM I-2342 / ORS 2060</strain>
    </source>
</reference>
<dbReference type="InterPro" id="IPR036282">
    <property type="entry name" value="Glutathione-S-Trfase_C_sf"/>
</dbReference>
<evidence type="ECO:0000259" key="1">
    <source>
        <dbReference type="PROSITE" id="PS50404"/>
    </source>
</evidence>
<dbReference type="Pfam" id="PF13417">
    <property type="entry name" value="GST_N_3"/>
    <property type="match status" value="1"/>
</dbReference>
<dbReference type="InterPro" id="IPR010987">
    <property type="entry name" value="Glutathione-S-Trfase_C-like"/>
</dbReference>
<dbReference type="HOGENOM" id="CLU_011226_5_3_5"/>
<keyword evidence="3" id="KW-0808">Transferase</keyword>
<name>B8IML8_METNO</name>
<feature type="domain" description="GST N-terminal" evidence="1">
    <location>
        <begin position="1"/>
        <end position="77"/>
    </location>
</feature>
<dbReference type="Gene3D" id="1.20.1050.10">
    <property type="match status" value="1"/>
</dbReference>
<dbReference type="PROSITE" id="PS50405">
    <property type="entry name" value="GST_CTER"/>
    <property type="match status" value="1"/>
</dbReference>
<dbReference type="SUPFAM" id="SSF52833">
    <property type="entry name" value="Thioredoxin-like"/>
    <property type="match status" value="1"/>
</dbReference>
<evidence type="ECO:0000313" key="3">
    <source>
        <dbReference type="EMBL" id="ACL60211.1"/>
    </source>
</evidence>
<dbReference type="InterPro" id="IPR036249">
    <property type="entry name" value="Thioredoxin-like_sf"/>
</dbReference>
<dbReference type="Proteomes" id="UP000008207">
    <property type="component" value="Chromosome"/>
</dbReference>
<dbReference type="GO" id="GO:0004364">
    <property type="term" value="F:glutathione transferase activity"/>
    <property type="evidence" value="ECO:0007669"/>
    <property type="project" value="TreeGrafter"/>
</dbReference>
<evidence type="ECO:0000259" key="2">
    <source>
        <dbReference type="PROSITE" id="PS50405"/>
    </source>
</evidence>
<dbReference type="KEGG" id="mno:Mnod_5366"/>
<dbReference type="RefSeq" id="WP_015931820.1">
    <property type="nucleotide sequence ID" value="NC_011894.1"/>
</dbReference>
<dbReference type="InterPro" id="IPR040079">
    <property type="entry name" value="Glutathione_S-Trfase"/>
</dbReference>
<dbReference type="PANTHER" id="PTHR42673:SF21">
    <property type="entry name" value="GLUTATHIONE S-TRANSFERASE YFCF"/>
    <property type="match status" value="1"/>
</dbReference>
<dbReference type="CDD" id="cd00299">
    <property type="entry name" value="GST_C_family"/>
    <property type="match status" value="1"/>
</dbReference>
<organism evidence="3 4">
    <name type="scientific">Methylobacterium nodulans (strain LMG 21967 / CNCM I-2342 / ORS 2060)</name>
    <dbReference type="NCBI Taxonomy" id="460265"/>
    <lineage>
        <taxon>Bacteria</taxon>
        <taxon>Pseudomonadati</taxon>
        <taxon>Pseudomonadota</taxon>
        <taxon>Alphaproteobacteria</taxon>
        <taxon>Hyphomicrobiales</taxon>
        <taxon>Methylobacteriaceae</taxon>
        <taxon>Methylobacterium</taxon>
    </lineage>
</organism>
<dbReference type="SFLD" id="SFLDS00019">
    <property type="entry name" value="Glutathione_Transferase_(cytos"/>
    <property type="match status" value="1"/>
</dbReference>
<sequence length="207" mass="22748">MILYGSSLSPFVRKVLVALFEKGLAFEHIPVRFHDPDQDFRASSPLGKIPALCDGEVRLADSSAIIHYLDRAHPLKPLLPADARALGRTIWFDKFADTELIGPLLRPFVHRVLRPRVLNLPGDEAVVRKALDEDQPRLFGYLETQIHGPYLVGEAFSLADIAVGTGFVNLRSAGEAVDADRFPKLAAWVAATLERASFKAAIAARKG</sequence>
<keyword evidence="4" id="KW-1185">Reference proteome</keyword>
<dbReference type="SUPFAM" id="SSF47616">
    <property type="entry name" value="GST C-terminal domain-like"/>
    <property type="match status" value="1"/>
</dbReference>
<gene>
    <name evidence="3" type="ordered locus">Mnod_5366</name>
</gene>